<feature type="domain" description="PLOD1-3-like GT" evidence="1">
    <location>
        <begin position="11"/>
        <end position="63"/>
    </location>
</feature>
<evidence type="ECO:0000259" key="1">
    <source>
        <dbReference type="Pfam" id="PF25342"/>
    </source>
</evidence>
<reference evidence="2" key="1">
    <citation type="submission" date="2021-01" db="EMBL/GenBank/DDBJ databases">
        <authorList>
            <person name="Corre E."/>
            <person name="Pelletier E."/>
            <person name="Niang G."/>
            <person name="Scheremetjew M."/>
            <person name="Finn R."/>
            <person name="Kale V."/>
            <person name="Holt S."/>
            <person name="Cochrane G."/>
            <person name="Meng A."/>
            <person name="Brown T."/>
            <person name="Cohen L."/>
        </authorList>
    </citation>
    <scope>NUCLEOTIDE SEQUENCE</scope>
    <source>
        <strain evidence="2">CCMP1594</strain>
    </source>
</reference>
<sequence>MDAWLRGPHCRAREDELVVFMDAYDVLMQRPAGHLLEAYRRQTQPSPRAPRVIFSADTQCWPFNNNYTIRTRVPWDPDALPVCSRFAARASGPFKYLNSGIFMAPVKDLRDMYSAAQYWNAEVDDQALLALTALQSSHIAWDATAAMFLPLVPSNQYVKRHRRRITERGFCTADYFQNGVPAKVISTGTVPSLLHFNGGSKRQYLTACQTRLFQEFPYPSHGSLWDMDRGVFVNLSTVCNRFT</sequence>
<name>A0A7S4FRH3_9EUGL</name>
<proteinExistence type="predicted"/>
<dbReference type="AlphaFoldDB" id="A0A7S4FRH3"/>
<gene>
    <name evidence="2" type="ORF">EGYM00163_LOCUS19539</name>
</gene>
<dbReference type="CDD" id="cd22997">
    <property type="entry name" value="GT_LH"/>
    <property type="match status" value="1"/>
</dbReference>
<dbReference type="Pfam" id="PF25342">
    <property type="entry name" value="GT_PLOD"/>
    <property type="match status" value="1"/>
</dbReference>
<accession>A0A7S4FRH3</accession>
<dbReference type="InterPro" id="IPR057589">
    <property type="entry name" value="GT_PLOD"/>
</dbReference>
<evidence type="ECO:0000313" key="2">
    <source>
        <dbReference type="EMBL" id="CAE0808408.1"/>
    </source>
</evidence>
<protein>
    <recommendedName>
        <fullName evidence="1">PLOD1-3-like GT domain-containing protein</fullName>
    </recommendedName>
</protein>
<organism evidence="2">
    <name type="scientific">Eutreptiella gymnastica</name>
    <dbReference type="NCBI Taxonomy" id="73025"/>
    <lineage>
        <taxon>Eukaryota</taxon>
        <taxon>Discoba</taxon>
        <taxon>Euglenozoa</taxon>
        <taxon>Euglenida</taxon>
        <taxon>Spirocuta</taxon>
        <taxon>Euglenophyceae</taxon>
        <taxon>Eutreptiales</taxon>
        <taxon>Eutreptiaceae</taxon>
        <taxon>Eutreptiella</taxon>
    </lineage>
</organism>
<dbReference type="EMBL" id="HBJA01055069">
    <property type="protein sequence ID" value="CAE0808408.1"/>
    <property type="molecule type" value="Transcribed_RNA"/>
</dbReference>